<dbReference type="Pfam" id="PF04715">
    <property type="entry name" value="Anth_synt_I_N"/>
    <property type="match status" value="1"/>
</dbReference>
<dbReference type="InterPro" id="IPR005801">
    <property type="entry name" value="ADC_synthase"/>
</dbReference>
<feature type="domain" description="Chorismate-utilising enzyme C-terminal" evidence="3">
    <location>
        <begin position="196"/>
        <end position="450"/>
    </location>
</feature>
<evidence type="ECO:0000256" key="2">
    <source>
        <dbReference type="ARBA" id="ARBA00022679"/>
    </source>
</evidence>
<dbReference type="InterPro" id="IPR015890">
    <property type="entry name" value="Chorismate_C"/>
</dbReference>
<protein>
    <recommendedName>
        <fullName evidence="1">aminodeoxychorismate synthase</fullName>
        <ecNumber evidence="1">2.6.1.85</ecNumber>
    </recommendedName>
</protein>
<gene>
    <name evidence="5" type="primary">pabB</name>
    <name evidence="5" type="ORF">JHD44_08110</name>
</gene>
<keyword evidence="6" id="KW-1185">Reference proteome</keyword>
<evidence type="ECO:0000259" key="3">
    <source>
        <dbReference type="Pfam" id="PF00425"/>
    </source>
</evidence>
<sequence length="464" mass="51711">MAEVKLISLPYERTLARLYPAVQSLGYPILLDSNHCSFPDTRWDILSAGPLATLSSYGESSHLEWHTSSTPFELTPQANPMDTLSLLVEKVTSQAWSNNTSLPFNGGLLGYYGYEAGRYVEKLPETVIEDVNLPTIMMGLYGWAVVSDHQEKTTTLILTPWCQYHETDLIEQLRSHTQPSKSSFSLLQPFQANMSAQSYAERFKKVKAYIDAGDCYQVNLTQRFSAPYEGDTWQAYLSLKDVCPTPFSAYLKLPDGRAISSHSPERFILCDNGRIESKPIKGTRARGKNKLQDAALAEELLSSEKDRAENLMIVDLLRNDLGKNCITGSVKVPILFGLESYANVHHMVSTVEGKIAHKADALKVFQEGFPGGSITGAPKVRAMQIIDELEPHERSAYCGSFIYFGCNGQMDSSITIRTLVFDGQKAHCWAGGGLVADSVCEEEYQETFTKIGRLTHTLEKEFLR</sequence>
<accession>A0ABS0ZCG5</accession>
<evidence type="ECO:0000259" key="4">
    <source>
        <dbReference type="Pfam" id="PF04715"/>
    </source>
</evidence>
<evidence type="ECO:0000256" key="1">
    <source>
        <dbReference type="ARBA" id="ARBA00013139"/>
    </source>
</evidence>
<dbReference type="EMBL" id="JAEMUH010000006">
    <property type="protein sequence ID" value="MBJ7550641.1"/>
    <property type="molecule type" value="Genomic_DNA"/>
</dbReference>
<name>A0ABS0ZCG5_9GAMM</name>
<dbReference type="SUPFAM" id="SSF56322">
    <property type="entry name" value="ADC synthase"/>
    <property type="match status" value="1"/>
</dbReference>
<comment type="caution">
    <text evidence="5">The sequence shown here is derived from an EMBL/GenBank/DDBJ whole genome shotgun (WGS) entry which is preliminary data.</text>
</comment>
<reference evidence="5 6" key="1">
    <citation type="submission" date="2020-12" db="EMBL/GenBank/DDBJ databases">
        <title>Comparative genome analysis of fungal antagonists Marinomonas ostreistagni 398 and M. spartinae 468.</title>
        <authorList>
            <person name="Fields J.L."/>
            <person name="Mavrodi O.V."/>
            <person name="Biber P.D."/>
            <person name="Indest K.J."/>
            <person name="Mavrodi D.V."/>
        </authorList>
    </citation>
    <scope>NUCLEOTIDE SEQUENCE [LARGE SCALE GENOMIC DNA]</scope>
    <source>
        <strain evidence="5 6">USM7</strain>
    </source>
</reference>
<dbReference type="InterPro" id="IPR005802">
    <property type="entry name" value="ADC_synth_comp_1"/>
</dbReference>
<dbReference type="InterPro" id="IPR019999">
    <property type="entry name" value="Anth_synth_I-like"/>
</dbReference>
<dbReference type="Proteomes" id="UP000598488">
    <property type="component" value="Unassembled WGS sequence"/>
</dbReference>
<keyword evidence="2 5" id="KW-0808">Transferase</keyword>
<organism evidence="5 6">
    <name type="scientific">Marinomonas ostreistagni</name>
    <dbReference type="NCBI Taxonomy" id="359209"/>
    <lineage>
        <taxon>Bacteria</taxon>
        <taxon>Pseudomonadati</taxon>
        <taxon>Pseudomonadota</taxon>
        <taxon>Gammaproteobacteria</taxon>
        <taxon>Oceanospirillales</taxon>
        <taxon>Oceanospirillaceae</taxon>
        <taxon>Marinomonas</taxon>
    </lineage>
</organism>
<dbReference type="RefSeq" id="WP_199462249.1">
    <property type="nucleotide sequence ID" value="NZ_JAEMUH010000006.1"/>
</dbReference>
<dbReference type="Gene3D" id="3.60.120.10">
    <property type="entry name" value="Anthranilate synthase"/>
    <property type="match status" value="1"/>
</dbReference>
<feature type="domain" description="Anthranilate synthase component I N-terminal" evidence="4">
    <location>
        <begin position="15"/>
        <end position="156"/>
    </location>
</feature>
<evidence type="ECO:0000313" key="6">
    <source>
        <dbReference type="Proteomes" id="UP000598488"/>
    </source>
</evidence>
<dbReference type="Pfam" id="PF00425">
    <property type="entry name" value="Chorismate_bind"/>
    <property type="match status" value="1"/>
</dbReference>
<dbReference type="PANTHER" id="PTHR11236:SF50">
    <property type="entry name" value="AMINODEOXYCHORISMATE SYNTHASE COMPONENT 1"/>
    <property type="match status" value="1"/>
</dbReference>
<dbReference type="PANTHER" id="PTHR11236">
    <property type="entry name" value="AMINOBENZOATE/ANTHRANILATE SYNTHASE"/>
    <property type="match status" value="1"/>
</dbReference>
<dbReference type="NCBIfam" id="TIGR00553">
    <property type="entry name" value="pabB"/>
    <property type="match status" value="1"/>
</dbReference>
<dbReference type="GO" id="GO:0046820">
    <property type="term" value="F:4-amino-4-deoxychorismate synthase activity"/>
    <property type="evidence" value="ECO:0007669"/>
    <property type="project" value="UniProtKB-EC"/>
</dbReference>
<dbReference type="InterPro" id="IPR006805">
    <property type="entry name" value="Anth_synth_I_N"/>
</dbReference>
<proteinExistence type="predicted"/>
<dbReference type="EC" id="2.6.1.85" evidence="1"/>
<keyword evidence="5" id="KW-0032">Aminotransferase</keyword>
<evidence type="ECO:0000313" key="5">
    <source>
        <dbReference type="EMBL" id="MBJ7550641.1"/>
    </source>
</evidence>
<dbReference type="PRINTS" id="PR00095">
    <property type="entry name" value="ANTSNTHASEI"/>
</dbReference>